<accession>A0A0R3PS83</accession>
<dbReference type="OMA" id="RSPGDIC"/>
<feature type="domain" description="Tryptophan synthase beta chain-like PALP" evidence="1">
    <location>
        <begin position="29"/>
        <end position="164"/>
    </location>
</feature>
<dbReference type="Pfam" id="PF00291">
    <property type="entry name" value="PALP"/>
    <property type="match status" value="1"/>
</dbReference>
<dbReference type="STRING" id="334426.A0A0R3PS83"/>
<reference evidence="2 3" key="2">
    <citation type="submission" date="2018-11" db="EMBL/GenBank/DDBJ databases">
        <authorList>
            <consortium name="Pathogen Informatics"/>
        </authorList>
    </citation>
    <scope>NUCLEOTIDE SEQUENCE [LARGE SCALE GENOMIC DNA]</scope>
    <source>
        <strain evidence="2 3">Costa Rica</strain>
    </source>
</reference>
<dbReference type="InterPro" id="IPR050214">
    <property type="entry name" value="Cys_Synth/Cystath_Beta-Synth"/>
</dbReference>
<sequence length="242" mass="26412">MSVRGYNKISKSVRTDMYDKKTVVLLTDVKLEYFNVGGSLEDRAAIRMIEVAEQNGLTKENIVLAPASGNIAVGIALVCAVKGYKCVIVTPDRSPGDICNILKVVRVSGNKNDVPNSCYVYAKTLAESIKNSYFLDESVSGANPLAHYETTAAEIFCALEKKLQNFRVAAELKLFAQNKEWFKHSILLKEAFLMTRRLIREEGLMVGPSSGAAILAALKLGESLPGESNVVVIGADGIRNYM</sequence>
<evidence type="ECO:0000313" key="2">
    <source>
        <dbReference type="EMBL" id="VDM60050.1"/>
    </source>
</evidence>
<evidence type="ECO:0000313" key="4">
    <source>
        <dbReference type="WBParaSite" id="ACOC_0000846401-mRNA-1"/>
    </source>
</evidence>
<proteinExistence type="predicted"/>
<name>A0A0R3PS83_ANGCS</name>
<dbReference type="InterPro" id="IPR001926">
    <property type="entry name" value="TrpB-like_PALP"/>
</dbReference>
<dbReference type="WBParaSite" id="ACOC_0000846401-mRNA-1">
    <property type="protein sequence ID" value="ACOC_0000846401-mRNA-1"/>
    <property type="gene ID" value="ACOC_0000846401"/>
</dbReference>
<dbReference type="SUPFAM" id="SSF53686">
    <property type="entry name" value="Tryptophan synthase beta subunit-like PLP-dependent enzymes"/>
    <property type="match status" value="1"/>
</dbReference>
<dbReference type="OrthoDB" id="728at2759"/>
<dbReference type="PANTHER" id="PTHR10314">
    <property type="entry name" value="CYSTATHIONINE BETA-SYNTHASE"/>
    <property type="match status" value="1"/>
</dbReference>
<dbReference type="InterPro" id="IPR036052">
    <property type="entry name" value="TrpB-like_PALP_sf"/>
</dbReference>
<dbReference type="Proteomes" id="UP000267027">
    <property type="component" value="Unassembled WGS sequence"/>
</dbReference>
<evidence type="ECO:0000259" key="1">
    <source>
        <dbReference type="Pfam" id="PF00291"/>
    </source>
</evidence>
<reference evidence="4" key="1">
    <citation type="submission" date="2017-02" db="UniProtKB">
        <authorList>
            <consortium name="WormBaseParasite"/>
        </authorList>
    </citation>
    <scope>IDENTIFICATION</scope>
</reference>
<dbReference type="EMBL" id="UYYA01004160">
    <property type="protein sequence ID" value="VDM60050.1"/>
    <property type="molecule type" value="Genomic_DNA"/>
</dbReference>
<evidence type="ECO:0000313" key="3">
    <source>
        <dbReference type="Proteomes" id="UP000267027"/>
    </source>
</evidence>
<dbReference type="AlphaFoldDB" id="A0A0R3PS83"/>
<organism evidence="4">
    <name type="scientific">Angiostrongylus costaricensis</name>
    <name type="common">Nematode worm</name>
    <dbReference type="NCBI Taxonomy" id="334426"/>
    <lineage>
        <taxon>Eukaryota</taxon>
        <taxon>Metazoa</taxon>
        <taxon>Ecdysozoa</taxon>
        <taxon>Nematoda</taxon>
        <taxon>Chromadorea</taxon>
        <taxon>Rhabditida</taxon>
        <taxon>Rhabditina</taxon>
        <taxon>Rhabditomorpha</taxon>
        <taxon>Strongyloidea</taxon>
        <taxon>Metastrongylidae</taxon>
        <taxon>Angiostrongylus</taxon>
    </lineage>
</organism>
<dbReference type="Gene3D" id="3.40.50.1100">
    <property type="match status" value="3"/>
</dbReference>
<dbReference type="GO" id="GO:0019344">
    <property type="term" value="P:cysteine biosynthetic process"/>
    <property type="evidence" value="ECO:0007669"/>
    <property type="project" value="UniProtKB-ARBA"/>
</dbReference>
<keyword evidence="3" id="KW-1185">Reference proteome</keyword>
<protein>
    <submittedName>
        <fullName evidence="4">PALP domain-containing protein</fullName>
    </submittedName>
</protein>
<gene>
    <name evidence="2" type="ORF">ACOC_LOCUS8465</name>
</gene>